<evidence type="ECO:0000313" key="2">
    <source>
        <dbReference type="Proteomes" id="UP000198393"/>
    </source>
</evidence>
<keyword evidence="2" id="KW-1185">Reference proteome</keyword>
<dbReference type="AlphaFoldDB" id="A0A239LIF9"/>
<dbReference type="Proteomes" id="UP000198393">
    <property type="component" value="Unassembled WGS sequence"/>
</dbReference>
<dbReference type="OrthoDB" id="853687at2"/>
<dbReference type="EMBL" id="FZPD01000005">
    <property type="protein sequence ID" value="SNT29688.1"/>
    <property type="molecule type" value="Genomic_DNA"/>
</dbReference>
<evidence type="ECO:0000313" key="1">
    <source>
        <dbReference type="EMBL" id="SNT29688.1"/>
    </source>
</evidence>
<protein>
    <submittedName>
        <fullName evidence="1">Uncharacterized protein</fullName>
    </submittedName>
</protein>
<accession>A0A239LIF9</accession>
<reference evidence="1 2" key="1">
    <citation type="submission" date="2017-06" db="EMBL/GenBank/DDBJ databases">
        <authorList>
            <person name="Kim H.J."/>
            <person name="Triplett B.A."/>
        </authorList>
    </citation>
    <scope>NUCLEOTIDE SEQUENCE [LARGE SCALE GENOMIC DNA]</scope>
    <source>
        <strain evidence="1 2">DSM 19307</strain>
    </source>
</reference>
<gene>
    <name evidence="1" type="ORF">SAMN05421640_3265</name>
</gene>
<organism evidence="1 2">
    <name type="scientific">Ekhidna lutea</name>
    <dbReference type="NCBI Taxonomy" id="447679"/>
    <lineage>
        <taxon>Bacteria</taxon>
        <taxon>Pseudomonadati</taxon>
        <taxon>Bacteroidota</taxon>
        <taxon>Cytophagia</taxon>
        <taxon>Cytophagales</taxon>
        <taxon>Reichenbachiellaceae</taxon>
        <taxon>Ekhidna</taxon>
    </lineage>
</organism>
<sequence length="69" mass="8148">MSGLAFSSMRVGKKYRLVNYGEKSEFTLIEVVGRNDYRLKDLFSMENYLMSDLTQYGKGEDFELREIYD</sequence>
<proteinExistence type="predicted"/>
<name>A0A239LIF9_EKHLU</name>
<dbReference type="RefSeq" id="WP_089357931.1">
    <property type="nucleotide sequence ID" value="NZ_FZPD01000005.1"/>
</dbReference>